<dbReference type="HOGENOM" id="CLU_2640299_0_0_1"/>
<keyword evidence="2" id="KW-1185">Reference proteome</keyword>
<evidence type="ECO:0000313" key="2">
    <source>
        <dbReference type="Proteomes" id="UP000008068"/>
    </source>
</evidence>
<reference evidence="2" key="1">
    <citation type="submission" date="2011-07" db="EMBL/GenBank/DDBJ databases">
        <authorList>
            <consortium name="Caenorhabditis brenneri Sequencing and Analysis Consortium"/>
            <person name="Wilson R.K."/>
        </authorList>
    </citation>
    <scope>NUCLEOTIDE SEQUENCE [LARGE SCALE GENOMIC DNA]</scope>
    <source>
        <strain evidence="2">PB2801</strain>
    </source>
</reference>
<gene>
    <name evidence="1" type="ORF">CAEBREN_29217</name>
</gene>
<accession>G0NBJ5</accession>
<name>G0NBJ5_CAEBE</name>
<sequence>MRTVWNLDREFIKLNQDMVMTQMAIHDAHNMIPYLEMRRNELLAGITEGFDQYFLKNKSPDDIHISVLTNTMANLKS</sequence>
<dbReference type="EMBL" id="GL379858">
    <property type="protein sequence ID" value="EGT56975.1"/>
    <property type="molecule type" value="Genomic_DNA"/>
</dbReference>
<dbReference type="Proteomes" id="UP000008068">
    <property type="component" value="Unassembled WGS sequence"/>
</dbReference>
<organism evidence="2">
    <name type="scientific">Caenorhabditis brenneri</name>
    <name type="common">Nematode worm</name>
    <dbReference type="NCBI Taxonomy" id="135651"/>
    <lineage>
        <taxon>Eukaryota</taxon>
        <taxon>Metazoa</taxon>
        <taxon>Ecdysozoa</taxon>
        <taxon>Nematoda</taxon>
        <taxon>Chromadorea</taxon>
        <taxon>Rhabditida</taxon>
        <taxon>Rhabditina</taxon>
        <taxon>Rhabditomorpha</taxon>
        <taxon>Rhabditoidea</taxon>
        <taxon>Rhabditidae</taxon>
        <taxon>Peloderinae</taxon>
        <taxon>Caenorhabditis</taxon>
    </lineage>
</organism>
<dbReference type="AlphaFoldDB" id="G0NBJ5"/>
<evidence type="ECO:0000313" key="1">
    <source>
        <dbReference type="EMBL" id="EGT56975.1"/>
    </source>
</evidence>
<protein>
    <submittedName>
        <fullName evidence="1">Uncharacterized protein</fullName>
    </submittedName>
</protein>
<dbReference type="InParanoid" id="G0NBJ5"/>
<proteinExistence type="predicted"/>